<evidence type="ECO:0008006" key="3">
    <source>
        <dbReference type="Google" id="ProtNLM"/>
    </source>
</evidence>
<name>A0A7S2KX71_9STRA</name>
<feature type="compositionally biased region" description="Polar residues" evidence="1">
    <location>
        <begin position="35"/>
        <end position="49"/>
    </location>
</feature>
<feature type="compositionally biased region" description="Polar residues" evidence="1">
    <location>
        <begin position="1"/>
        <end position="28"/>
    </location>
</feature>
<feature type="region of interest" description="Disordered" evidence="1">
    <location>
        <begin position="521"/>
        <end position="547"/>
    </location>
</feature>
<proteinExistence type="predicted"/>
<organism evidence="2">
    <name type="scientific">Skeletonema marinoi</name>
    <dbReference type="NCBI Taxonomy" id="267567"/>
    <lineage>
        <taxon>Eukaryota</taxon>
        <taxon>Sar</taxon>
        <taxon>Stramenopiles</taxon>
        <taxon>Ochrophyta</taxon>
        <taxon>Bacillariophyta</taxon>
        <taxon>Coscinodiscophyceae</taxon>
        <taxon>Thalassiosirophycidae</taxon>
        <taxon>Thalassiosirales</taxon>
        <taxon>Skeletonemataceae</taxon>
        <taxon>Skeletonema</taxon>
        <taxon>Skeletonema marinoi-dohrnii complex</taxon>
    </lineage>
</organism>
<accession>A0A7S2KX71</accession>
<gene>
    <name evidence="2" type="ORF">SMAR0320_LOCUS6063</name>
</gene>
<dbReference type="AlphaFoldDB" id="A0A7S2KX71"/>
<sequence>MDNNYSPRDTASSASGHNNFVEDNNGTLKSPDGVVSTNNFKSVKNSDNTNDVKKSEDSPPRIKRRNDPSVFDDAVEPYVFDNAVETRPGLVWNPYQKEFVPLATTAAGIPSKGVPRTTSLPKKPTDPAINSAKKLAAADAALPPKMPPQKLTDAVTQPIVAAPKFPAIGLPLSNKAKEPCWILSKKKLIREKEMSPGVKPYEHGNDHPALLSDVYGINMSTVHMVLDDITSRKSKKDIDSADLNEVARLARTTSTTSRRTDVNFEEYVPTKEKVAAICNAVDNVNIQYNDYPTCICCKAPAVTSRRAKPDDEKKGPGSHKLEYCMLCGKKEFGDDRLDHPCVRLCGNEKFHRYSECKTCRRNAPCSVDGCDEGGNGKTHPNCGLCRMHYNLSNRIMLESLRDVHSCLRCGRDLLLLRNSANGASKNICTVPPCADKCVIQDVSGNWCDNDREEGCYCRTHKLQLNSKSMKELKEKRKNGTYKSPRWTTEEVKVLTELTQKHKSKKGVGKVDWDAVFQEFSTHQESDRTRQQMIEKMKSIRKSEKKKE</sequence>
<feature type="region of interest" description="Disordered" evidence="1">
    <location>
        <begin position="1"/>
        <end position="69"/>
    </location>
</feature>
<evidence type="ECO:0000313" key="2">
    <source>
        <dbReference type="EMBL" id="CAD9588425.1"/>
    </source>
</evidence>
<evidence type="ECO:0000256" key="1">
    <source>
        <dbReference type="SAM" id="MobiDB-lite"/>
    </source>
</evidence>
<dbReference type="EMBL" id="HBGZ01008506">
    <property type="protein sequence ID" value="CAD9588425.1"/>
    <property type="molecule type" value="Transcribed_RNA"/>
</dbReference>
<reference evidence="2" key="1">
    <citation type="submission" date="2021-01" db="EMBL/GenBank/DDBJ databases">
        <authorList>
            <person name="Corre E."/>
            <person name="Pelletier E."/>
            <person name="Niang G."/>
            <person name="Scheremetjew M."/>
            <person name="Finn R."/>
            <person name="Kale V."/>
            <person name="Holt S."/>
            <person name="Cochrane G."/>
            <person name="Meng A."/>
            <person name="Brown T."/>
            <person name="Cohen L."/>
        </authorList>
    </citation>
    <scope>NUCLEOTIDE SEQUENCE</scope>
    <source>
        <strain evidence="2">SM1012Den-03</strain>
    </source>
</reference>
<protein>
    <recommendedName>
        <fullName evidence="3">Myb-like domain-containing protein</fullName>
    </recommendedName>
</protein>
<feature type="compositionally biased region" description="Basic and acidic residues" evidence="1">
    <location>
        <begin position="50"/>
        <end position="60"/>
    </location>
</feature>